<reference evidence="1" key="1">
    <citation type="journal article" date="2019" name="PLoS Negl. Trop. Dis.">
        <title>Revisiting the worldwide diversity of Leptospira species in the environment.</title>
        <authorList>
            <person name="Vincent A.T."/>
            <person name="Schiettekatte O."/>
            <person name="Bourhy P."/>
            <person name="Veyrier F.J."/>
            <person name="Picardeau M."/>
        </authorList>
    </citation>
    <scope>NUCLEOTIDE SEQUENCE [LARGE SCALE GENOMIC DNA]</scope>
    <source>
        <strain evidence="1">SCS5</strain>
    </source>
</reference>
<proteinExistence type="predicted"/>
<sequence length="343" mass="39686">MELDTLYEERKTPGGFLVKVRLAKMTYVVFTTKGPEVPKGAKNQSIVVPVPRVAFLGDEFDLSHFRLGELSFVNVRQGKLVIPYQHASSGNEVRTIFLNSGSECDILPVIIFHYRESEDFLRAKEEGVELHHLVLDEEFPRQDLVTLKIRFPALNMLIIKRKVAQKLEAPGGVMPGKEELERSLREESSIVDFNKVRATDLLEKGNLNMHSTNPVFLARVHLRKLELEKVKQLLLDFSLRPEEVIFIRTFLGVMIRNEENKEELKAWQVKLKNLDEGFRLVGMILEMKETEFESELDKGFSRDIASMVYALLEKEQGEAESKEQEIVLWEWKLRTKRLFRKSA</sequence>
<keyword evidence="2" id="KW-1185">Reference proteome</keyword>
<evidence type="ECO:0000313" key="1">
    <source>
        <dbReference type="EMBL" id="TGK20185.1"/>
    </source>
</evidence>
<organism evidence="1 2">
    <name type="scientific">Leptospira fluminis</name>
    <dbReference type="NCBI Taxonomy" id="2484979"/>
    <lineage>
        <taxon>Bacteria</taxon>
        <taxon>Pseudomonadati</taxon>
        <taxon>Spirochaetota</taxon>
        <taxon>Spirochaetia</taxon>
        <taxon>Leptospirales</taxon>
        <taxon>Leptospiraceae</taxon>
        <taxon>Leptospira</taxon>
    </lineage>
</organism>
<dbReference type="Proteomes" id="UP000297855">
    <property type="component" value="Unassembled WGS sequence"/>
</dbReference>
<dbReference type="EMBL" id="RQEV01000007">
    <property type="protein sequence ID" value="TGK20185.1"/>
    <property type="molecule type" value="Genomic_DNA"/>
</dbReference>
<dbReference type="RefSeq" id="WP_135812848.1">
    <property type="nucleotide sequence ID" value="NZ_RQEV01000007.1"/>
</dbReference>
<name>A0A4V3JEQ2_9LEPT</name>
<accession>A0A4V3JEQ2</accession>
<dbReference type="OrthoDB" id="317675at2"/>
<dbReference type="AlphaFoldDB" id="A0A4V3JEQ2"/>
<comment type="caution">
    <text evidence="1">The sequence shown here is derived from an EMBL/GenBank/DDBJ whole genome shotgun (WGS) entry which is preliminary data.</text>
</comment>
<evidence type="ECO:0000313" key="2">
    <source>
        <dbReference type="Proteomes" id="UP000297855"/>
    </source>
</evidence>
<gene>
    <name evidence="1" type="ORF">EHO61_06735</name>
</gene>
<protein>
    <submittedName>
        <fullName evidence="1">Uncharacterized protein</fullName>
    </submittedName>
</protein>